<evidence type="ECO:0000313" key="3">
    <source>
        <dbReference type="Proteomes" id="UP000239532"/>
    </source>
</evidence>
<sequence length="211" mass="23007">MAVTLSTGFFAQAQIGVNTNAPTANLDVNGTLRVRSLDKTNESFQATGDVVYIMGVDANGKVIPIEIDENIVLEGNKLRVQLPEVETSIAELPNGTNLEDNYAPGENGVINDLDLGIVILPGDRRGTWPVIRLPNGDNDAKVDITGFKAVPDGTMAFIYPTSGDIQLKKDSDESQPENRIAGENDHNIKKNEMMLLMYDGEIKKWIVVSKH</sequence>
<feature type="region of interest" description="Disordered" evidence="1">
    <location>
        <begin position="166"/>
        <end position="185"/>
    </location>
</feature>
<evidence type="ECO:0000256" key="1">
    <source>
        <dbReference type="SAM" id="MobiDB-lite"/>
    </source>
</evidence>
<accession>A0A2S9WUM9</accession>
<organism evidence="2 3">
    <name type="scientific">Nonlabens agnitus</name>
    <dbReference type="NCBI Taxonomy" id="870484"/>
    <lineage>
        <taxon>Bacteria</taxon>
        <taxon>Pseudomonadati</taxon>
        <taxon>Bacteroidota</taxon>
        <taxon>Flavobacteriia</taxon>
        <taxon>Flavobacteriales</taxon>
        <taxon>Flavobacteriaceae</taxon>
        <taxon>Nonlabens</taxon>
    </lineage>
</organism>
<gene>
    <name evidence="2" type="ORF">BST86_08690</name>
</gene>
<name>A0A2S9WUM9_9FLAO</name>
<dbReference type="Proteomes" id="UP000239532">
    <property type="component" value="Unassembled WGS sequence"/>
</dbReference>
<dbReference type="EMBL" id="MQUC01000003">
    <property type="protein sequence ID" value="PRP67169.1"/>
    <property type="molecule type" value="Genomic_DNA"/>
</dbReference>
<comment type="caution">
    <text evidence="2">The sequence shown here is derived from an EMBL/GenBank/DDBJ whole genome shotgun (WGS) entry which is preliminary data.</text>
</comment>
<evidence type="ECO:0000313" key="2">
    <source>
        <dbReference type="EMBL" id="PRP67169.1"/>
    </source>
</evidence>
<keyword evidence="3" id="KW-1185">Reference proteome</keyword>
<dbReference type="AlphaFoldDB" id="A0A2S9WUM9"/>
<protein>
    <submittedName>
        <fullName evidence="2">Uncharacterized protein</fullName>
    </submittedName>
</protein>
<reference evidence="2 3" key="1">
    <citation type="submission" date="2016-11" db="EMBL/GenBank/DDBJ databases">
        <title>Trade-off between light-utilization and light-protection in marine flavobacteria.</title>
        <authorList>
            <person name="Kumagai Y."/>
        </authorList>
    </citation>
    <scope>NUCLEOTIDE SEQUENCE [LARGE SCALE GENOMIC DNA]</scope>
    <source>
        <strain evidence="2 3">JCM 17109</strain>
    </source>
</reference>
<proteinExistence type="predicted"/>